<sequence length="95" mass="10884">MPLFSEFSSHVCRHSRTSHQGSFTYKGEGHALKIQIEESGFHTDFEIKTINVDELVEVDFRHGERFCRVICKSDCVKDTCGLTECPRLAVDCNHH</sequence>
<protein>
    <submittedName>
        <fullName evidence="1">Uncharacterized protein</fullName>
    </submittedName>
</protein>
<dbReference type="GO" id="GO:0000077">
    <property type="term" value="P:DNA damage checkpoint signaling"/>
    <property type="evidence" value="ECO:0007669"/>
    <property type="project" value="InterPro"/>
</dbReference>
<dbReference type="Proteomes" id="UP000186922">
    <property type="component" value="Unassembled WGS sequence"/>
</dbReference>
<proteinExistence type="predicted"/>
<dbReference type="InterPro" id="IPR003021">
    <property type="entry name" value="Rad1_Rec1_Rad17"/>
</dbReference>
<comment type="caution">
    <text evidence="1">The sequence shown here is derived from an EMBL/GenBank/DDBJ whole genome shotgun (WGS) entry which is preliminary data.</text>
</comment>
<name>A0A1D1UNW7_RAMVA</name>
<dbReference type="Pfam" id="PF02144">
    <property type="entry name" value="Rad1"/>
    <property type="match status" value="1"/>
</dbReference>
<dbReference type="AlphaFoldDB" id="A0A1D1UNW7"/>
<reference evidence="1 2" key="1">
    <citation type="journal article" date="2016" name="Nat. Commun.">
        <title>Extremotolerant tardigrade genome and improved radiotolerance of human cultured cells by tardigrade-unique protein.</title>
        <authorList>
            <person name="Hashimoto T."/>
            <person name="Horikawa D.D."/>
            <person name="Saito Y."/>
            <person name="Kuwahara H."/>
            <person name="Kozuka-Hata H."/>
            <person name="Shin-I T."/>
            <person name="Minakuchi Y."/>
            <person name="Ohishi K."/>
            <person name="Motoyama A."/>
            <person name="Aizu T."/>
            <person name="Enomoto A."/>
            <person name="Kondo K."/>
            <person name="Tanaka S."/>
            <person name="Hara Y."/>
            <person name="Koshikawa S."/>
            <person name="Sagara H."/>
            <person name="Miura T."/>
            <person name="Yokobori S."/>
            <person name="Miyagawa K."/>
            <person name="Suzuki Y."/>
            <person name="Kubo T."/>
            <person name="Oyama M."/>
            <person name="Kohara Y."/>
            <person name="Fujiyama A."/>
            <person name="Arakawa K."/>
            <person name="Katayama T."/>
            <person name="Toyoda A."/>
            <person name="Kunieda T."/>
        </authorList>
    </citation>
    <scope>NUCLEOTIDE SEQUENCE [LARGE SCALE GENOMIC DNA]</scope>
    <source>
        <strain evidence="1 2">YOKOZUNA-1</strain>
    </source>
</reference>
<dbReference type="Gene3D" id="3.70.10.10">
    <property type="match status" value="1"/>
</dbReference>
<dbReference type="OrthoDB" id="337581at2759"/>
<evidence type="ECO:0000313" key="2">
    <source>
        <dbReference type="Proteomes" id="UP000186922"/>
    </source>
</evidence>
<evidence type="ECO:0000313" key="1">
    <source>
        <dbReference type="EMBL" id="GAU90095.1"/>
    </source>
</evidence>
<organism evidence="1 2">
    <name type="scientific">Ramazzottius varieornatus</name>
    <name type="common">Water bear</name>
    <name type="synonym">Tardigrade</name>
    <dbReference type="NCBI Taxonomy" id="947166"/>
    <lineage>
        <taxon>Eukaryota</taxon>
        <taxon>Metazoa</taxon>
        <taxon>Ecdysozoa</taxon>
        <taxon>Tardigrada</taxon>
        <taxon>Eutardigrada</taxon>
        <taxon>Parachela</taxon>
        <taxon>Hypsibioidea</taxon>
        <taxon>Ramazzottiidae</taxon>
        <taxon>Ramazzottius</taxon>
    </lineage>
</organism>
<accession>A0A1D1UNW7</accession>
<gene>
    <name evidence="1" type="primary">RvY_02564-1</name>
    <name evidence="1" type="synonym">RvY_02564.1</name>
    <name evidence="1" type="ORF">RvY_02564</name>
</gene>
<dbReference type="EMBL" id="BDGG01000001">
    <property type="protein sequence ID" value="GAU90095.1"/>
    <property type="molecule type" value="Genomic_DNA"/>
</dbReference>
<keyword evidence="2" id="KW-1185">Reference proteome</keyword>